<dbReference type="CDD" id="cd00448">
    <property type="entry name" value="YjgF_YER057c_UK114_family"/>
    <property type="match status" value="1"/>
</dbReference>
<organism evidence="2 3">
    <name type="scientific">Variovorax paradoxus</name>
    <dbReference type="NCBI Taxonomy" id="34073"/>
    <lineage>
        <taxon>Bacteria</taxon>
        <taxon>Pseudomonadati</taxon>
        <taxon>Pseudomonadota</taxon>
        <taxon>Betaproteobacteria</taxon>
        <taxon>Burkholderiales</taxon>
        <taxon>Comamonadaceae</taxon>
        <taxon>Variovorax</taxon>
    </lineage>
</organism>
<evidence type="ECO:0000313" key="3">
    <source>
        <dbReference type="Proteomes" id="UP000032067"/>
    </source>
</evidence>
<comment type="similarity">
    <text evidence="1">Belongs to the RutC family.</text>
</comment>
<dbReference type="RefSeq" id="WP_042582839.1">
    <property type="nucleotide sequence ID" value="NZ_JXQQ01000136.1"/>
</dbReference>
<dbReference type="PANTHER" id="PTHR11803:SF39">
    <property type="entry name" value="2-IMINOBUTANOATE_2-IMINOPROPANOATE DEAMINASE"/>
    <property type="match status" value="1"/>
</dbReference>
<dbReference type="InterPro" id="IPR006175">
    <property type="entry name" value="YjgF/YER057c/UK114"/>
</dbReference>
<dbReference type="PANTHER" id="PTHR11803">
    <property type="entry name" value="2-IMINOBUTANOATE/2-IMINOPROPANOATE DEAMINASE RIDA"/>
    <property type="match status" value="1"/>
</dbReference>
<dbReference type="AlphaFoldDB" id="A0A0D0JQU1"/>
<dbReference type="FunFam" id="3.30.1330.40:FF:000001">
    <property type="entry name" value="L-PSP family endoribonuclease"/>
    <property type="match status" value="1"/>
</dbReference>
<dbReference type="GO" id="GO:0005829">
    <property type="term" value="C:cytosol"/>
    <property type="evidence" value="ECO:0007669"/>
    <property type="project" value="TreeGrafter"/>
</dbReference>
<dbReference type="GO" id="GO:0019239">
    <property type="term" value="F:deaminase activity"/>
    <property type="evidence" value="ECO:0007669"/>
    <property type="project" value="TreeGrafter"/>
</dbReference>
<comment type="caution">
    <text evidence="2">The sequence shown here is derived from an EMBL/GenBank/DDBJ whole genome shotgun (WGS) entry which is preliminary data.</text>
</comment>
<dbReference type="OrthoDB" id="8655901at2"/>
<dbReference type="InterPro" id="IPR006056">
    <property type="entry name" value="RidA"/>
</dbReference>
<reference evidence="2 3" key="1">
    <citation type="submission" date="2014-12" db="EMBL/GenBank/DDBJ databases">
        <title>16Stimator: statistical estimation of ribosomal gene copy numbers from draft genome assemblies.</title>
        <authorList>
            <person name="Perisin M.A."/>
            <person name="Vetter M."/>
            <person name="Gilbert J.A."/>
            <person name="Bergelson J."/>
        </authorList>
    </citation>
    <scope>NUCLEOTIDE SEQUENCE [LARGE SCALE GENOMIC DNA]</scope>
    <source>
        <strain evidence="2 3">MEDvA23</strain>
    </source>
</reference>
<dbReference type="Proteomes" id="UP000032067">
    <property type="component" value="Unassembled WGS sequence"/>
</dbReference>
<proteinExistence type="inferred from homology"/>
<dbReference type="SUPFAM" id="SSF55298">
    <property type="entry name" value="YjgF-like"/>
    <property type="match status" value="1"/>
</dbReference>
<sequence length="127" mass="13689">MNRQPIHTDLAPAAIGNYSQAIRCGSTVYLSGQLPIDPKTQKANTASVEDEIRQVFSNLRAVAKAGGGDLAHVVKLNLYLIDLDDSPKVNKIMAEYFARPYPARAAVGIASLPHGCRIEAEAIMVLD</sequence>
<accession>A0A0D0JQU1</accession>
<name>A0A0D0JQU1_VARPD</name>
<dbReference type="EMBL" id="JXQQ01000136">
    <property type="protein sequence ID" value="KIQ16172.1"/>
    <property type="molecule type" value="Genomic_DNA"/>
</dbReference>
<dbReference type="Pfam" id="PF01042">
    <property type="entry name" value="Ribonuc_L-PSP"/>
    <property type="match status" value="1"/>
</dbReference>
<dbReference type="Gene3D" id="3.30.1330.40">
    <property type="entry name" value="RutC-like"/>
    <property type="match status" value="1"/>
</dbReference>
<gene>
    <name evidence="2" type="ORF">RT97_31290</name>
</gene>
<evidence type="ECO:0000313" key="2">
    <source>
        <dbReference type="EMBL" id="KIQ16172.1"/>
    </source>
</evidence>
<evidence type="ECO:0000256" key="1">
    <source>
        <dbReference type="ARBA" id="ARBA00010552"/>
    </source>
</evidence>
<protein>
    <submittedName>
        <fullName evidence="2">Endoribonuclease</fullName>
    </submittedName>
</protein>
<dbReference type="NCBIfam" id="TIGR00004">
    <property type="entry name" value="Rid family detoxifying hydrolase"/>
    <property type="match status" value="1"/>
</dbReference>
<dbReference type="InterPro" id="IPR035959">
    <property type="entry name" value="RutC-like_sf"/>
</dbReference>